<gene>
    <name evidence="1" type="ORF">D0962_31795</name>
</gene>
<accession>A0A6M0SFL2</accession>
<dbReference type="EMBL" id="QZCE01000002">
    <property type="protein sequence ID" value="NEZ67288.1"/>
    <property type="molecule type" value="Genomic_DNA"/>
</dbReference>
<dbReference type="AlphaFoldDB" id="A0A6M0SFL2"/>
<comment type="caution">
    <text evidence="1">The sequence shown here is derived from an EMBL/GenBank/DDBJ whole genome shotgun (WGS) entry which is preliminary data.</text>
</comment>
<protein>
    <submittedName>
        <fullName evidence="1">Uncharacterized protein</fullName>
    </submittedName>
</protein>
<name>A0A6M0SFL2_9CYAN</name>
<dbReference type="Proteomes" id="UP000473574">
    <property type="component" value="Unassembled WGS sequence"/>
</dbReference>
<organism evidence="1 2">
    <name type="scientific">Adonisia turfae CCMR0082</name>
    <dbReference type="NCBI Taxonomy" id="2304604"/>
    <lineage>
        <taxon>Bacteria</taxon>
        <taxon>Bacillati</taxon>
        <taxon>Cyanobacteriota</taxon>
        <taxon>Adonisia</taxon>
        <taxon>Adonisia turfae</taxon>
    </lineage>
</organism>
<proteinExistence type="predicted"/>
<dbReference type="RefSeq" id="WP_163670235.1">
    <property type="nucleotide sequence ID" value="NZ_QZCE01000002.1"/>
</dbReference>
<sequence>MTIEIKDLVEQAVTLAAERRQQMLSEQETTTNKGGGARHNPYTTFGGIWDGFGSVLFPR</sequence>
<reference evidence="1 2" key="1">
    <citation type="journal article" date="2020" name="Microb. Ecol.">
        <title>Ecogenomics of the Marine Benthic Filamentous Cyanobacterium Adonisia.</title>
        <authorList>
            <person name="Walter J.M."/>
            <person name="Coutinho F.H."/>
            <person name="Leomil L."/>
            <person name="Hargreaves P.I."/>
            <person name="Campeao M.E."/>
            <person name="Vieira V.V."/>
            <person name="Silva B.S."/>
            <person name="Fistarol G.O."/>
            <person name="Salomon P.S."/>
            <person name="Sawabe T."/>
            <person name="Mino S."/>
            <person name="Hosokawa M."/>
            <person name="Miyashita H."/>
            <person name="Maruyama F."/>
            <person name="van Verk M.C."/>
            <person name="Dutilh B.E."/>
            <person name="Thompson C.C."/>
            <person name="Thompson F.L."/>
        </authorList>
    </citation>
    <scope>NUCLEOTIDE SEQUENCE [LARGE SCALE GENOMIC DNA]</scope>
    <source>
        <strain evidence="1 2">CCMR0082</strain>
    </source>
</reference>
<evidence type="ECO:0000313" key="2">
    <source>
        <dbReference type="Proteomes" id="UP000473574"/>
    </source>
</evidence>
<evidence type="ECO:0000313" key="1">
    <source>
        <dbReference type="EMBL" id="NEZ67288.1"/>
    </source>
</evidence>